<dbReference type="SUPFAM" id="SSF54373">
    <property type="entry name" value="FAD-linked reductases, C-terminal domain"/>
    <property type="match status" value="1"/>
</dbReference>
<dbReference type="InterPro" id="IPR006076">
    <property type="entry name" value="FAD-dep_OxRdtase"/>
</dbReference>
<dbReference type="Pfam" id="PF01266">
    <property type="entry name" value="DAO"/>
    <property type="match status" value="1"/>
</dbReference>
<dbReference type="PANTHER" id="PTHR13847:SF289">
    <property type="entry name" value="GLYCINE OXIDASE"/>
    <property type="match status" value="1"/>
</dbReference>
<feature type="domain" description="FAD dependent oxidoreductase" evidence="2">
    <location>
        <begin position="18"/>
        <end position="364"/>
    </location>
</feature>
<evidence type="ECO:0000256" key="1">
    <source>
        <dbReference type="ARBA" id="ARBA00023002"/>
    </source>
</evidence>
<reference evidence="3 4" key="1">
    <citation type="submission" date="2016-03" db="EMBL/GenBank/DDBJ databases">
        <title>Genome sequence of Nesiotobacter sp. nov., a moderately halophilic alphaproteobacterium isolated from the Yellow Sea, China.</title>
        <authorList>
            <person name="Zhang G."/>
            <person name="Zhang R."/>
        </authorList>
    </citation>
    <scope>NUCLEOTIDE SEQUENCE [LARGE SCALE GENOMIC DNA]</scope>
    <source>
        <strain evidence="3 4">WB1-6</strain>
    </source>
</reference>
<dbReference type="GO" id="GO:0005737">
    <property type="term" value="C:cytoplasm"/>
    <property type="evidence" value="ECO:0007669"/>
    <property type="project" value="TreeGrafter"/>
</dbReference>
<dbReference type="SUPFAM" id="SSF51905">
    <property type="entry name" value="FAD/NAD(P)-binding domain"/>
    <property type="match status" value="1"/>
</dbReference>
<dbReference type="STRING" id="197461.A3843_14205"/>
<dbReference type="Proteomes" id="UP000185783">
    <property type="component" value="Unassembled WGS sequence"/>
</dbReference>
<dbReference type="RefSeq" id="WP_028481736.1">
    <property type="nucleotide sequence ID" value="NZ_LVVZ01000020.1"/>
</dbReference>
<dbReference type="AlphaFoldDB" id="A0A1U7JFF3"/>
<proteinExistence type="predicted"/>
<dbReference type="InterPro" id="IPR036188">
    <property type="entry name" value="FAD/NAD-bd_sf"/>
</dbReference>
<evidence type="ECO:0000313" key="4">
    <source>
        <dbReference type="Proteomes" id="UP000185783"/>
    </source>
</evidence>
<evidence type="ECO:0000259" key="2">
    <source>
        <dbReference type="Pfam" id="PF01266"/>
    </source>
</evidence>
<keyword evidence="4" id="KW-1185">Reference proteome</keyword>
<name>A0A1U7JFF3_9HYPH</name>
<dbReference type="PANTHER" id="PTHR13847">
    <property type="entry name" value="SARCOSINE DEHYDROGENASE-RELATED"/>
    <property type="match status" value="1"/>
</dbReference>
<accession>A0A1U7JFF3</accession>
<organism evidence="3 4">
    <name type="scientific">Pseudovibrio exalbescens</name>
    <dbReference type="NCBI Taxonomy" id="197461"/>
    <lineage>
        <taxon>Bacteria</taxon>
        <taxon>Pseudomonadati</taxon>
        <taxon>Pseudomonadota</taxon>
        <taxon>Alphaproteobacteria</taxon>
        <taxon>Hyphomicrobiales</taxon>
        <taxon>Stappiaceae</taxon>
        <taxon>Pseudovibrio</taxon>
    </lineage>
</organism>
<evidence type="ECO:0000313" key="3">
    <source>
        <dbReference type="EMBL" id="OKL43371.1"/>
    </source>
</evidence>
<sequence>MEERFRNPSPTQSPNTTDALIIGGGVVGVVIALRLLQAGKKVVLVEARDALGLEASAARAGLLTTVAEGEAGTPYSRLSIAGLQRFRQLVAEVGGEQHHARHSVVESPHLRVAQDSKELQLLSAYLADPGLADPHERQLDAAALRARHPYIAEGIAGGIVGAHAHHTYPPALVSALAQCALDLGLTLLTQTRVEALVHTTSRVIGGRLSTGVEIEAAETIVATGYQTGSLLEGMGLQVPISPVRGQMIVVGLPTRHRFDPVITTGRGYIVPKAGGRVVIGATHEARKSTPNHTLGGLSSLAEIARVVPILLQAPVLDQFVGIRPMTPDGYPLIGRFAGLDGLTMATGHGSHGVLLSAITADVVCGLALGEPAHKDFEAFRPDRFSVAA</sequence>
<dbReference type="GO" id="GO:0016491">
    <property type="term" value="F:oxidoreductase activity"/>
    <property type="evidence" value="ECO:0007669"/>
    <property type="project" value="UniProtKB-KW"/>
</dbReference>
<comment type="caution">
    <text evidence="3">The sequence shown here is derived from an EMBL/GenBank/DDBJ whole genome shotgun (WGS) entry which is preliminary data.</text>
</comment>
<gene>
    <name evidence="3" type="ORF">A3843_14205</name>
</gene>
<keyword evidence="1" id="KW-0560">Oxidoreductase</keyword>
<dbReference type="EMBL" id="LVVZ01000020">
    <property type="protein sequence ID" value="OKL43371.1"/>
    <property type="molecule type" value="Genomic_DNA"/>
</dbReference>
<protein>
    <recommendedName>
        <fullName evidence="2">FAD dependent oxidoreductase domain-containing protein</fullName>
    </recommendedName>
</protein>
<dbReference type="Gene3D" id="3.50.50.60">
    <property type="entry name" value="FAD/NAD(P)-binding domain"/>
    <property type="match status" value="1"/>
</dbReference>
<dbReference type="Gene3D" id="3.30.9.10">
    <property type="entry name" value="D-Amino Acid Oxidase, subunit A, domain 2"/>
    <property type="match status" value="1"/>
</dbReference>